<keyword evidence="2" id="KW-1185">Reference proteome</keyword>
<dbReference type="AlphaFoldDB" id="A0A0P8YKG7"/>
<gene>
    <name evidence="1" type="primary">Dana\GF26479</name>
    <name evidence="1" type="ORF">GF26479</name>
</gene>
<dbReference type="EMBL" id="CH902617">
    <property type="protein sequence ID" value="KPU79393.1"/>
    <property type="molecule type" value="Genomic_DNA"/>
</dbReference>
<evidence type="ECO:0000313" key="2">
    <source>
        <dbReference type="Proteomes" id="UP000007801"/>
    </source>
</evidence>
<reference evidence="1 2" key="1">
    <citation type="journal article" date="2007" name="Nature">
        <title>Evolution of genes and genomes on the Drosophila phylogeny.</title>
        <authorList>
            <consortium name="Drosophila 12 Genomes Consortium"/>
            <person name="Clark A.G."/>
            <person name="Eisen M.B."/>
            <person name="Smith D.R."/>
            <person name="Bergman C.M."/>
            <person name="Oliver B."/>
            <person name="Markow T.A."/>
            <person name="Kaufman T.C."/>
            <person name="Kellis M."/>
            <person name="Gelbart W."/>
            <person name="Iyer V.N."/>
            <person name="Pollard D.A."/>
            <person name="Sackton T.B."/>
            <person name="Larracuente A.M."/>
            <person name="Singh N.D."/>
            <person name="Abad J.P."/>
            <person name="Abt D.N."/>
            <person name="Adryan B."/>
            <person name="Aguade M."/>
            <person name="Akashi H."/>
            <person name="Anderson W.W."/>
            <person name="Aquadro C.F."/>
            <person name="Ardell D.H."/>
            <person name="Arguello R."/>
            <person name="Artieri C.G."/>
            <person name="Barbash D.A."/>
            <person name="Barker D."/>
            <person name="Barsanti P."/>
            <person name="Batterham P."/>
            <person name="Batzoglou S."/>
            <person name="Begun D."/>
            <person name="Bhutkar A."/>
            <person name="Blanco E."/>
            <person name="Bosak S.A."/>
            <person name="Bradley R.K."/>
            <person name="Brand A.D."/>
            <person name="Brent M.R."/>
            <person name="Brooks A.N."/>
            <person name="Brown R.H."/>
            <person name="Butlin R.K."/>
            <person name="Caggese C."/>
            <person name="Calvi B.R."/>
            <person name="Bernardo de Carvalho A."/>
            <person name="Caspi A."/>
            <person name="Castrezana S."/>
            <person name="Celniker S.E."/>
            <person name="Chang J.L."/>
            <person name="Chapple C."/>
            <person name="Chatterji S."/>
            <person name="Chinwalla A."/>
            <person name="Civetta A."/>
            <person name="Clifton S.W."/>
            <person name="Comeron J.M."/>
            <person name="Costello J.C."/>
            <person name="Coyne J.A."/>
            <person name="Daub J."/>
            <person name="David R.G."/>
            <person name="Delcher A.L."/>
            <person name="Delehaunty K."/>
            <person name="Do C.B."/>
            <person name="Ebling H."/>
            <person name="Edwards K."/>
            <person name="Eickbush T."/>
            <person name="Evans J.D."/>
            <person name="Filipski A."/>
            <person name="Findeiss S."/>
            <person name="Freyhult E."/>
            <person name="Fulton L."/>
            <person name="Fulton R."/>
            <person name="Garcia A.C."/>
            <person name="Gardiner A."/>
            <person name="Garfield D.A."/>
            <person name="Garvin B.E."/>
            <person name="Gibson G."/>
            <person name="Gilbert D."/>
            <person name="Gnerre S."/>
            <person name="Godfrey J."/>
            <person name="Good R."/>
            <person name="Gotea V."/>
            <person name="Gravely B."/>
            <person name="Greenberg A.J."/>
            <person name="Griffiths-Jones S."/>
            <person name="Gross S."/>
            <person name="Guigo R."/>
            <person name="Gustafson E.A."/>
            <person name="Haerty W."/>
            <person name="Hahn M.W."/>
            <person name="Halligan D.L."/>
            <person name="Halpern A.L."/>
            <person name="Halter G.M."/>
            <person name="Han M.V."/>
            <person name="Heger A."/>
            <person name="Hillier L."/>
            <person name="Hinrichs A.S."/>
            <person name="Holmes I."/>
            <person name="Hoskins R.A."/>
            <person name="Hubisz M.J."/>
            <person name="Hultmark D."/>
            <person name="Huntley M.A."/>
            <person name="Jaffe D.B."/>
            <person name="Jagadeeshan S."/>
            <person name="Jeck W.R."/>
            <person name="Johnson J."/>
            <person name="Jones C.D."/>
            <person name="Jordan W.C."/>
            <person name="Karpen G.H."/>
            <person name="Kataoka E."/>
            <person name="Keightley P.D."/>
            <person name="Kheradpour P."/>
            <person name="Kirkness E.F."/>
            <person name="Koerich L.B."/>
            <person name="Kristiansen K."/>
            <person name="Kudrna D."/>
            <person name="Kulathinal R.J."/>
            <person name="Kumar S."/>
            <person name="Kwok R."/>
            <person name="Lander E."/>
            <person name="Langley C.H."/>
            <person name="Lapoint R."/>
            <person name="Lazzaro B.P."/>
            <person name="Lee S.J."/>
            <person name="Levesque L."/>
            <person name="Li R."/>
            <person name="Lin C.F."/>
            <person name="Lin M.F."/>
            <person name="Lindblad-Toh K."/>
            <person name="Llopart A."/>
            <person name="Long M."/>
            <person name="Low L."/>
            <person name="Lozovsky E."/>
            <person name="Lu J."/>
            <person name="Luo M."/>
            <person name="Machado C.A."/>
            <person name="Makalowski W."/>
            <person name="Marzo M."/>
            <person name="Matsuda M."/>
            <person name="Matzkin L."/>
            <person name="McAllister B."/>
            <person name="McBride C.S."/>
            <person name="McKernan B."/>
            <person name="McKernan K."/>
            <person name="Mendez-Lago M."/>
            <person name="Minx P."/>
            <person name="Mollenhauer M.U."/>
            <person name="Montooth K."/>
            <person name="Mount S.M."/>
            <person name="Mu X."/>
            <person name="Myers E."/>
            <person name="Negre B."/>
            <person name="Newfeld S."/>
            <person name="Nielsen R."/>
            <person name="Noor M.A."/>
            <person name="O'Grady P."/>
            <person name="Pachter L."/>
            <person name="Papaceit M."/>
            <person name="Parisi M.J."/>
            <person name="Parisi M."/>
            <person name="Parts L."/>
            <person name="Pedersen J.S."/>
            <person name="Pesole G."/>
            <person name="Phillippy A.M."/>
            <person name="Ponting C.P."/>
            <person name="Pop M."/>
            <person name="Porcelli D."/>
            <person name="Powell J.R."/>
            <person name="Prohaska S."/>
            <person name="Pruitt K."/>
            <person name="Puig M."/>
            <person name="Quesneville H."/>
            <person name="Ram K.R."/>
            <person name="Rand D."/>
            <person name="Rasmussen M.D."/>
            <person name="Reed L.K."/>
            <person name="Reenan R."/>
            <person name="Reily A."/>
            <person name="Remington K.A."/>
            <person name="Rieger T.T."/>
            <person name="Ritchie M.G."/>
            <person name="Robin C."/>
            <person name="Rogers Y.H."/>
            <person name="Rohde C."/>
            <person name="Rozas J."/>
            <person name="Rubenfield M.J."/>
            <person name="Ruiz A."/>
            <person name="Russo S."/>
            <person name="Salzberg S.L."/>
            <person name="Sanchez-Gracia A."/>
            <person name="Saranga D.J."/>
            <person name="Sato H."/>
            <person name="Schaeffer S.W."/>
            <person name="Schatz M.C."/>
            <person name="Schlenke T."/>
            <person name="Schwartz R."/>
            <person name="Segarra C."/>
            <person name="Singh R.S."/>
            <person name="Sirot L."/>
            <person name="Sirota M."/>
            <person name="Sisneros N.B."/>
            <person name="Smith C.D."/>
            <person name="Smith T.F."/>
            <person name="Spieth J."/>
            <person name="Stage D.E."/>
            <person name="Stark A."/>
            <person name="Stephan W."/>
            <person name="Strausberg R.L."/>
            <person name="Strempel S."/>
            <person name="Sturgill D."/>
            <person name="Sutton G."/>
            <person name="Sutton G.G."/>
            <person name="Tao W."/>
            <person name="Teichmann S."/>
            <person name="Tobari Y.N."/>
            <person name="Tomimura Y."/>
            <person name="Tsolas J.M."/>
            <person name="Valente V.L."/>
            <person name="Venter E."/>
            <person name="Venter J.C."/>
            <person name="Vicario S."/>
            <person name="Vieira F.G."/>
            <person name="Vilella A.J."/>
            <person name="Villasante A."/>
            <person name="Walenz B."/>
            <person name="Wang J."/>
            <person name="Wasserman M."/>
            <person name="Watts T."/>
            <person name="Wilson D."/>
            <person name="Wilson R.K."/>
            <person name="Wing R.A."/>
            <person name="Wolfner M.F."/>
            <person name="Wong A."/>
            <person name="Wong G.K."/>
            <person name="Wu C.I."/>
            <person name="Wu G."/>
            <person name="Yamamoto D."/>
            <person name="Yang H.P."/>
            <person name="Yang S.P."/>
            <person name="Yorke J.A."/>
            <person name="Yoshida K."/>
            <person name="Zdobnov E."/>
            <person name="Zhang P."/>
            <person name="Zhang Y."/>
            <person name="Zimin A.V."/>
            <person name="Baldwin J."/>
            <person name="Abdouelleil A."/>
            <person name="Abdulkadir J."/>
            <person name="Abebe A."/>
            <person name="Abera B."/>
            <person name="Abreu J."/>
            <person name="Acer S.C."/>
            <person name="Aftuck L."/>
            <person name="Alexander A."/>
            <person name="An P."/>
            <person name="Anderson E."/>
            <person name="Anderson S."/>
            <person name="Arachi H."/>
            <person name="Azer M."/>
            <person name="Bachantsang P."/>
            <person name="Barry A."/>
            <person name="Bayul T."/>
            <person name="Berlin A."/>
            <person name="Bessette D."/>
            <person name="Bloom T."/>
            <person name="Blye J."/>
            <person name="Boguslavskiy L."/>
            <person name="Bonnet C."/>
            <person name="Boukhgalter B."/>
            <person name="Bourzgui I."/>
            <person name="Brown A."/>
            <person name="Cahill P."/>
            <person name="Channer S."/>
            <person name="Cheshatsang Y."/>
            <person name="Chuda L."/>
            <person name="Citroen M."/>
            <person name="Collymore A."/>
            <person name="Cooke P."/>
            <person name="Costello M."/>
            <person name="D'Aco K."/>
            <person name="Daza R."/>
            <person name="De Haan G."/>
            <person name="DeGray S."/>
            <person name="DeMaso C."/>
            <person name="Dhargay N."/>
            <person name="Dooley K."/>
            <person name="Dooley E."/>
            <person name="Doricent M."/>
            <person name="Dorje P."/>
            <person name="Dorjee K."/>
            <person name="Dupes A."/>
            <person name="Elong R."/>
            <person name="Falk J."/>
            <person name="Farina A."/>
            <person name="Faro S."/>
            <person name="Ferguson D."/>
            <person name="Fisher S."/>
            <person name="Foley C.D."/>
            <person name="Franke A."/>
            <person name="Friedrich D."/>
            <person name="Gadbois L."/>
            <person name="Gearin G."/>
            <person name="Gearin C.R."/>
            <person name="Giannoukos G."/>
            <person name="Goode T."/>
            <person name="Graham J."/>
            <person name="Grandbois E."/>
            <person name="Grewal S."/>
            <person name="Gyaltsen K."/>
            <person name="Hafez N."/>
            <person name="Hagos B."/>
            <person name="Hall J."/>
            <person name="Henson C."/>
            <person name="Hollinger A."/>
            <person name="Honan T."/>
            <person name="Huard M.D."/>
            <person name="Hughes L."/>
            <person name="Hurhula B."/>
            <person name="Husby M.E."/>
            <person name="Kamat A."/>
            <person name="Kanga B."/>
            <person name="Kashin S."/>
            <person name="Khazanovich D."/>
            <person name="Kisner P."/>
            <person name="Lance K."/>
            <person name="Lara M."/>
            <person name="Lee W."/>
            <person name="Lennon N."/>
            <person name="Letendre F."/>
            <person name="LeVine R."/>
            <person name="Lipovsky A."/>
            <person name="Liu X."/>
            <person name="Liu J."/>
            <person name="Liu S."/>
            <person name="Lokyitsang T."/>
            <person name="Lokyitsang Y."/>
            <person name="Lubonja R."/>
            <person name="Lui A."/>
            <person name="MacDonald P."/>
            <person name="Magnisalis V."/>
            <person name="Maru K."/>
            <person name="Matthews C."/>
            <person name="McCusker W."/>
            <person name="McDonough S."/>
            <person name="Mehta T."/>
            <person name="Meldrim J."/>
            <person name="Meneus L."/>
            <person name="Mihai O."/>
            <person name="Mihalev A."/>
            <person name="Mihova T."/>
            <person name="Mittelman R."/>
            <person name="Mlenga V."/>
            <person name="Montmayeur A."/>
            <person name="Mulrain L."/>
            <person name="Navidi A."/>
            <person name="Naylor J."/>
            <person name="Negash T."/>
            <person name="Nguyen T."/>
            <person name="Nguyen N."/>
            <person name="Nicol R."/>
            <person name="Norbu C."/>
            <person name="Norbu N."/>
            <person name="Novod N."/>
            <person name="O'Neill B."/>
            <person name="Osman S."/>
            <person name="Markiewicz E."/>
            <person name="Oyono O.L."/>
            <person name="Patti C."/>
            <person name="Phunkhang P."/>
            <person name="Pierre F."/>
            <person name="Priest M."/>
            <person name="Raghuraman S."/>
            <person name="Rege F."/>
            <person name="Reyes R."/>
            <person name="Rise C."/>
            <person name="Rogov P."/>
            <person name="Ross K."/>
            <person name="Ryan E."/>
            <person name="Settipalli S."/>
            <person name="Shea T."/>
            <person name="Sherpa N."/>
            <person name="Shi L."/>
            <person name="Shih D."/>
            <person name="Sparrow T."/>
            <person name="Spaulding J."/>
            <person name="Stalker J."/>
            <person name="Stange-Thomann N."/>
            <person name="Stavropoulos S."/>
            <person name="Stone C."/>
            <person name="Strader C."/>
            <person name="Tesfaye S."/>
            <person name="Thomson T."/>
            <person name="Thoulutsang Y."/>
            <person name="Thoulutsang D."/>
            <person name="Topham K."/>
            <person name="Topping I."/>
            <person name="Tsamla T."/>
            <person name="Vassiliev H."/>
            <person name="Vo A."/>
            <person name="Wangchuk T."/>
            <person name="Wangdi T."/>
            <person name="Weiand M."/>
            <person name="Wilkinson J."/>
            <person name="Wilson A."/>
            <person name="Yadav S."/>
            <person name="Young G."/>
            <person name="Yu Q."/>
            <person name="Zembek L."/>
            <person name="Zhong D."/>
            <person name="Zimmer A."/>
            <person name="Zwirko Z."/>
            <person name="Jaffe D.B."/>
            <person name="Alvarez P."/>
            <person name="Brockman W."/>
            <person name="Butler J."/>
            <person name="Chin C."/>
            <person name="Gnerre S."/>
            <person name="Grabherr M."/>
            <person name="Kleber M."/>
            <person name="Mauceli E."/>
            <person name="MacCallum I."/>
        </authorList>
    </citation>
    <scope>NUCLEOTIDE SEQUENCE [LARGE SCALE GENOMIC DNA]</scope>
    <source>
        <strain evidence="2">Tucson 14024-0371.13</strain>
    </source>
</reference>
<evidence type="ECO:0000313" key="1">
    <source>
        <dbReference type="EMBL" id="KPU79393.1"/>
    </source>
</evidence>
<organism evidence="1 2">
    <name type="scientific">Drosophila ananassae</name>
    <name type="common">Fruit fly</name>
    <dbReference type="NCBI Taxonomy" id="7217"/>
    <lineage>
        <taxon>Eukaryota</taxon>
        <taxon>Metazoa</taxon>
        <taxon>Ecdysozoa</taxon>
        <taxon>Arthropoda</taxon>
        <taxon>Hexapoda</taxon>
        <taxon>Insecta</taxon>
        <taxon>Pterygota</taxon>
        <taxon>Neoptera</taxon>
        <taxon>Endopterygota</taxon>
        <taxon>Diptera</taxon>
        <taxon>Brachycera</taxon>
        <taxon>Muscomorpha</taxon>
        <taxon>Ephydroidea</taxon>
        <taxon>Drosophilidae</taxon>
        <taxon>Drosophila</taxon>
        <taxon>Sophophora</taxon>
    </lineage>
</organism>
<name>A0A0P8YKG7_DROAN</name>
<protein>
    <submittedName>
        <fullName evidence="1">Uncharacterized protein</fullName>
    </submittedName>
</protein>
<sequence length="32" mass="3777">MSPEVISLANNMLKLFRRIRCLSNQKRKSLQT</sequence>
<proteinExistence type="predicted"/>
<dbReference type="Proteomes" id="UP000007801">
    <property type="component" value="Unassembled WGS sequence"/>
</dbReference>
<dbReference type="InParanoid" id="A0A0P8YKG7"/>
<accession>A0A0P8YKG7</accession>